<name>A0AAV4S8H6_CAEEX</name>
<accession>A0AAV4S8H6</accession>
<dbReference type="Proteomes" id="UP001054945">
    <property type="component" value="Unassembled WGS sequence"/>
</dbReference>
<dbReference type="AlphaFoldDB" id="A0AAV4S8H6"/>
<dbReference type="EMBL" id="BPLR01008977">
    <property type="protein sequence ID" value="GIY28707.1"/>
    <property type="molecule type" value="Genomic_DNA"/>
</dbReference>
<keyword evidence="2" id="KW-1185">Reference proteome</keyword>
<comment type="caution">
    <text evidence="1">The sequence shown here is derived from an EMBL/GenBank/DDBJ whole genome shotgun (WGS) entry which is preliminary data.</text>
</comment>
<protein>
    <submittedName>
        <fullName evidence="1">Uncharacterized protein</fullName>
    </submittedName>
</protein>
<organism evidence="1 2">
    <name type="scientific">Caerostris extrusa</name>
    <name type="common">Bark spider</name>
    <name type="synonym">Caerostris bankana</name>
    <dbReference type="NCBI Taxonomy" id="172846"/>
    <lineage>
        <taxon>Eukaryota</taxon>
        <taxon>Metazoa</taxon>
        <taxon>Ecdysozoa</taxon>
        <taxon>Arthropoda</taxon>
        <taxon>Chelicerata</taxon>
        <taxon>Arachnida</taxon>
        <taxon>Araneae</taxon>
        <taxon>Araneomorphae</taxon>
        <taxon>Entelegynae</taxon>
        <taxon>Araneoidea</taxon>
        <taxon>Araneidae</taxon>
        <taxon>Caerostris</taxon>
    </lineage>
</organism>
<evidence type="ECO:0000313" key="1">
    <source>
        <dbReference type="EMBL" id="GIY28707.1"/>
    </source>
</evidence>
<evidence type="ECO:0000313" key="2">
    <source>
        <dbReference type="Proteomes" id="UP001054945"/>
    </source>
</evidence>
<gene>
    <name evidence="1" type="primary">AVEN_86717_1</name>
    <name evidence="1" type="ORF">CEXT_301761</name>
</gene>
<proteinExistence type="predicted"/>
<sequence length="235" mass="27442">MTVNLEKTATQTFSLAHQTLLPDLKYRDVALIHTSKFNYLGVTLDNKLNWKSRIESISNRFLKRVSILKRLAGFLWVCDRSTLNVTYKTFIQPLITYCREPLIAANEQVLQKLELLQNQVLRLITGAVKSTPINAMLLLTNNKPIKTIIKEKALILYDKLIRTENPYWINYPTTTRNLKTQKLIIRSCVILSSTSRFEFNCKQAKLNNLLLWLTLEPMQKRMIFLMHLNMLMILQ</sequence>
<reference evidence="1 2" key="1">
    <citation type="submission" date="2021-06" db="EMBL/GenBank/DDBJ databases">
        <title>Caerostris extrusa draft genome.</title>
        <authorList>
            <person name="Kono N."/>
            <person name="Arakawa K."/>
        </authorList>
    </citation>
    <scope>NUCLEOTIDE SEQUENCE [LARGE SCALE GENOMIC DNA]</scope>
</reference>